<protein>
    <submittedName>
        <fullName evidence="2">Uncharacterized protein</fullName>
    </submittedName>
</protein>
<accession>W1NNG6</accession>
<name>W1NNG6_AMBTC</name>
<proteinExistence type="predicted"/>
<evidence type="ECO:0000313" key="2">
    <source>
        <dbReference type="EMBL" id="ERM97312.1"/>
    </source>
</evidence>
<organism evidence="2 3">
    <name type="scientific">Amborella trichopoda</name>
    <dbReference type="NCBI Taxonomy" id="13333"/>
    <lineage>
        <taxon>Eukaryota</taxon>
        <taxon>Viridiplantae</taxon>
        <taxon>Streptophyta</taxon>
        <taxon>Embryophyta</taxon>
        <taxon>Tracheophyta</taxon>
        <taxon>Spermatophyta</taxon>
        <taxon>Magnoliopsida</taxon>
        <taxon>Amborellales</taxon>
        <taxon>Amborellaceae</taxon>
        <taxon>Amborella</taxon>
    </lineage>
</organism>
<gene>
    <name evidence="2" type="ORF">AMTR_s00073p00051040</name>
</gene>
<keyword evidence="3" id="KW-1185">Reference proteome</keyword>
<dbReference type="Gramene" id="ERM97312">
    <property type="protein sequence ID" value="ERM97312"/>
    <property type="gene ID" value="AMTR_s00073p00051040"/>
</dbReference>
<dbReference type="AlphaFoldDB" id="W1NNG6"/>
<dbReference type="HOGENOM" id="CLU_1919905_0_0_1"/>
<sequence length="132" mass="15521">MRTVKFAVLAHRAREKQPESRRKRRAVGSVAPRLYARQECEREEASRIAVPFAVKREDNVGKVEKGKRDGAARLSRLWAIVRSRRHLERKEEEREVGKRRESELKAWPEPKRDEEHGRRFAAVTLKAKEKRG</sequence>
<feature type="region of interest" description="Disordered" evidence="1">
    <location>
        <begin position="87"/>
        <end position="132"/>
    </location>
</feature>
<dbReference type="Proteomes" id="UP000017836">
    <property type="component" value="Unassembled WGS sequence"/>
</dbReference>
<reference evidence="3" key="1">
    <citation type="journal article" date="2013" name="Science">
        <title>The Amborella genome and the evolution of flowering plants.</title>
        <authorList>
            <consortium name="Amborella Genome Project"/>
        </authorList>
    </citation>
    <scope>NUCLEOTIDE SEQUENCE [LARGE SCALE GENOMIC DNA]</scope>
</reference>
<dbReference type="EMBL" id="KI396509">
    <property type="protein sequence ID" value="ERM97312.1"/>
    <property type="molecule type" value="Genomic_DNA"/>
</dbReference>
<feature type="compositionally biased region" description="Basic and acidic residues" evidence="1">
    <location>
        <begin position="88"/>
        <end position="118"/>
    </location>
</feature>
<evidence type="ECO:0000313" key="3">
    <source>
        <dbReference type="Proteomes" id="UP000017836"/>
    </source>
</evidence>
<evidence type="ECO:0000256" key="1">
    <source>
        <dbReference type="SAM" id="MobiDB-lite"/>
    </source>
</evidence>